<evidence type="ECO:0000313" key="3">
    <source>
        <dbReference type="EMBL" id="GHE73142.1"/>
    </source>
</evidence>
<dbReference type="Pfam" id="PF09339">
    <property type="entry name" value="HTH_IclR"/>
    <property type="match status" value="1"/>
</dbReference>
<dbReference type="AlphaFoldDB" id="A0A918ZVS9"/>
<dbReference type="GO" id="GO:0006355">
    <property type="term" value="P:regulation of DNA-templated transcription"/>
    <property type="evidence" value="ECO:0007669"/>
    <property type="project" value="InterPro"/>
</dbReference>
<dbReference type="RefSeq" id="WP_189900356.1">
    <property type="nucleotide sequence ID" value="NZ_BNBC01000011.1"/>
</dbReference>
<keyword evidence="4" id="KW-1185">Reference proteome</keyword>
<dbReference type="Proteomes" id="UP000641386">
    <property type="component" value="Unassembled WGS sequence"/>
</dbReference>
<dbReference type="InterPro" id="IPR036388">
    <property type="entry name" value="WH-like_DNA-bd_sf"/>
</dbReference>
<reference evidence="3" key="2">
    <citation type="submission" date="2020-09" db="EMBL/GenBank/DDBJ databases">
        <authorList>
            <person name="Sun Q."/>
            <person name="Ohkuma M."/>
        </authorList>
    </citation>
    <scope>NUCLEOTIDE SEQUENCE</scope>
    <source>
        <strain evidence="3">JCM 3302</strain>
    </source>
</reference>
<dbReference type="InterPro" id="IPR005471">
    <property type="entry name" value="Tscrpt_reg_IclR_N"/>
</dbReference>
<evidence type="ECO:0000313" key="4">
    <source>
        <dbReference type="Proteomes" id="UP000641386"/>
    </source>
</evidence>
<comment type="caution">
    <text evidence="3">The sequence shown here is derived from an EMBL/GenBank/DDBJ whole genome shotgun (WGS) entry which is preliminary data.</text>
</comment>
<sequence length="234" mass="25708">MSEQTLRDPAGPSAVGESRAHVLDVLRATSEAVGVREVAEQTGLHPNTARFHLDTLVKEGLVERRTEGRGRPGRPRTVYHAAPSPVPAGRRSYQLLAQMLTGLITQTVPQPAQAAVDAGEAWGRYLVDTPSPAQRIDSEEAVRRLTRVLADVGFAPGPVQDRPDRVVPLRHCPFREVAEEHREVVCSLHLGLMRGALKEVRAPMGVERLEPFVEPSLCLARLTPVEQDRPERIA</sequence>
<reference evidence="3" key="1">
    <citation type="journal article" date="2014" name="Int. J. Syst. Evol. Microbiol.">
        <title>Complete genome sequence of Corynebacterium casei LMG S-19264T (=DSM 44701T), isolated from a smear-ripened cheese.</title>
        <authorList>
            <consortium name="US DOE Joint Genome Institute (JGI-PGF)"/>
            <person name="Walter F."/>
            <person name="Albersmeier A."/>
            <person name="Kalinowski J."/>
            <person name="Ruckert C."/>
        </authorList>
    </citation>
    <scope>NUCLEOTIDE SEQUENCE</scope>
    <source>
        <strain evidence="3">JCM 3302</strain>
    </source>
</reference>
<proteinExistence type="predicted"/>
<evidence type="ECO:0000256" key="1">
    <source>
        <dbReference type="SAM" id="MobiDB-lite"/>
    </source>
</evidence>
<organism evidence="3 4">
    <name type="scientific">Streptomyces spiralis</name>
    <dbReference type="NCBI Taxonomy" id="66376"/>
    <lineage>
        <taxon>Bacteria</taxon>
        <taxon>Bacillati</taxon>
        <taxon>Actinomycetota</taxon>
        <taxon>Actinomycetes</taxon>
        <taxon>Kitasatosporales</taxon>
        <taxon>Streptomycetaceae</taxon>
        <taxon>Streptomyces</taxon>
    </lineage>
</organism>
<dbReference type="EMBL" id="BNBC01000011">
    <property type="protein sequence ID" value="GHE73142.1"/>
    <property type="molecule type" value="Genomic_DNA"/>
</dbReference>
<protein>
    <submittedName>
        <fullName evidence="3">ArsR family transcriptional regulator</fullName>
    </submittedName>
</protein>
<dbReference type="InterPro" id="IPR011991">
    <property type="entry name" value="ArsR-like_HTH"/>
</dbReference>
<name>A0A918ZVS9_9ACTN</name>
<feature type="domain" description="HTH iclR-type" evidence="2">
    <location>
        <begin position="21"/>
        <end position="65"/>
    </location>
</feature>
<dbReference type="GO" id="GO:0003677">
    <property type="term" value="F:DNA binding"/>
    <property type="evidence" value="ECO:0007669"/>
    <property type="project" value="InterPro"/>
</dbReference>
<dbReference type="InterPro" id="IPR036390">
    <property type="entry name" value="WH_DNA-bd_sf"/>
</dbReference>
<accession>A0A918ZVS9</accession>
<dbReference type="SUPFAM" id="SSF46785">
    <property type="entry name" value="Winged helix' DNA-binding domain"/>
    <property type="match status" value="1"/>
</dbReference>
<evidence type="ECO:0000259" key="2">
    <source>
        <dbReference type="Pfam" id="PF09339"/>
    </source>
</evidence>
<dbReference type="Gene3D" id="1.10.10.10">
    <property type="entry name" value="Winged helix-like DNA-binding domain superfamily/Winged helix DNA-binding domain"/>
    <property type="match status" value="1"/>
</dbReference>
<gene>
    <name evidence="3" type="ORF">GCM10014715_29310</name>
</gene>
<dbReference type="CDD" id="cd00090">
    <property type="entry name" value="HTH_ARSR"/>
    <property type="match status" value="1"/>
</dbReference>
<feature type="region of interest" description="Disordered" evidence="1">
    <location>
        <begin position="63"/>
        <end position="85"/>
    </location>
</feature>